<dbReference type="Gene3D" id="2.40.50.140">
    <property type="entry name" value="Nucleic acid-binding proteins"/>
    <property type="match status" value="1"/>
</dbReference>
<protein>
    <submittedName>
        <fullName evidence="2">OB-fold domain-containing protein</fullName>
    </submittedName>
</protein>
<accession>A0ABV6YQU4</accession>
<reference evidence="2 3" key="1">
    <citation type="submission" date="2024-09" db="EMBL/GenBank/DDBJ databases">
        <authorList>
            <person name="D'Angelo T."/>
        </authorList>
    </citation>
    <scope>NUCLEOTIDE SEQUENCE [LARGE SCALE GENOMIC DNA]</scope>
    <source>
        <strain evidence="2">SAG AM-311-F02</strain>
    </source>
</reference>
<dbReference type="Proteomes" id="UP001594288">
    <property type="component" value="Unassembled WGS sequence"/>
</dbReference>
<keyword evidence="3" id="KW-1185">Reference proteome</keyword>
<name>A0ABV6YQU4_UNCEI</name>
<gene>
    <name evidence="2" type="ORF">ACFL2Z_05135</name>
</gene>
<dbReference type="InterPro" id="IPR013849">
    <property type="entry name" value="DNA_helicase_Holl-junc_RuvA_I"/>
</dbReference>
<organism evidence="2 3">
    <name type="scientific">Eiseniibacteriota bacterium</name>
    <dbReference type="NCBI Taxonomy" id="2212470"/>
    <lineage>
        <taxon>Bacteria</taxon>
        <taxon>Candidatus Eiseniibacteriota</taxon>
    </lineage>
</organism>
<feature type="domain" description="DNA helicase Holliday junction RuvA type" evidence="1">
    <location>
        <begin position="1"/>
        <end position="33"/>
    </location>
</feature>
<evidence type="ECO:0000259" key="1">
    <source>
        <dbReference type="Pfam" id="PF01330"/>
    </source>
</evidence>
<sequence length="76" mass="8506">MISYIKGTLVEKTPARITIDAGGLGYGILIPLTRELCISMKEPRISSSEIPRVFPIARARGNRILTVMRFADMRSR</sequence>
<dbReference type="InterPro" id="IPR012340">
    <property type="entry name" value="NA-bd_OB-fold"/>
</dbReference>
<dbReference type="Pfam" id="PF01330">
    <property type="entry name" value="RuvA_N"/>
    <property type="match status" value="1"/>
</dbReference>
<evidence type="ECO:0000313" key="2">
    <source>
        <dbReference type="EMBL" id="MFC1800269.1"/>
    </source>
</evidence>
<dbReference type="SUPFAM" id="SSF50249">
    <property type="entry name" value="Nucleic acid-binding proteins"/>
    <property type="match status" value="1"/>
</dbReference>
<evidence type="ECO:0000313" key="3">
    <source>
        <dbReference type="Proteomes" id="UP001594288"/>
    </source>
</evidence>
<comment type="caution">
    <text evidence="2">The sequence shown here is derived from an EMBL/GenBank/DDBJ whole genome shotgun (WGS) entry which is preliminary data.</text>
</comment>
<dbReference type="EMBL" id="JBHPEI010000103">
    <property type="protein sequence ID" value="MFC1800269.1"/>
    <property type="molecule type" value="Genomic_DNA"/>
</dbReference>
<proteinExistence type="predicted"/>